<evidence type="ECO:0000313" key="4">
    <source>
        <dbReference type="Proteomes" id="UP001139534"/>
    </source>
</evidence>
<evidence type="ECO:0000259" key="2">
    <source>
        <dbReference type="Pfam" id="PF03629"/>
    </source>
</evidence>
<dbReference type="InterPro" id="IPR036514">
    <property type="entry name" value="SGNH_hydro_sf"/>
</dbReference>
<dbReference type="AlphaFoldDB" id="A0A9X1XYE5"/>
<dbReference type="PANTHER" id="PTHR31988:SF19">
    <property type="entry name" value="9-O-ACETYL-N-ACETYLNEURAMINIC ACID DEACETYLASE-RELATED"/>
    <property type="match status" value="1"/>
</dbReference>
<dbReference type="Gene3D" id="3.40.50.1110">
    <property type="entry name" value="SGNH hydrolase"/>
    <property type="match status" value="1"/>
</dbReference>
<dbReference type="SUPFAM" id="SSF52266">
    <property type="entry name" value="SGNH hydrolase"/>
    <property type="match status" value="1"/>
</dbReference>
<dbReference type="Gene3D" id="6.10.170.10">
    <property type="match status" value="1"/>
</dbReference>
<sequence length="281" mass="31909">MMKSFLMLGQSNMAGRGFLHEVDPIYNEKIKMLRNGQWQMMTEPINYDRPVSGVSLAASFADAWSKAHPEEEMGLIPCAEGGSSLKDWHPEGTLFQHALSEARFALRSSEIGGILWHQGESDSYGSLHETYYEKFALIIETLRHELNLKDEVPLILGGLGDFLGKNGFGQHATEYRQVNEQLQRYANEHPNCYFVTAAELTANADGIHIDAVSQRKFGYRYFEAFSNKCHVLEPLPEEDQSLKGKRDYSKTEQIYLHSMDLALGKITYAEFEARMAKVMQN</sequence>
<gene>
    <name evidence="3" type="ORF">M0651_10195</name>
</gene>
<keyword evidence="4" id="KW-1185">Reference proteome</keyword>
<comment type="caution">
    <text evidence="3">The sequence shown here is derived from an EMBL/GenBank/DDBJ whole genome shotgun (WGS) entry which is preliminary data.</text>
</comment>
<evidence type="ECO:0000313" key="3">
    <source>
        <dbReference type="EMBL" id="MCK8487542.1"/>
    </source>
</evidence>
<feature type="domain" description="Sialate O-acetylesterase" evidence="2">
    <location>
        <begin position="4"/>
        <end position="226"/>
    </location>
</feature>
<evidence type="ECO:0000256" key="1">
    <source>
        <dbReference type="ARBA" id="ARBA00022801"/>
    </source>
</evidence>
<dbReference type="RefSeq" id="WP_248551642.1">
    <property type="nucleotide sequence ID" value="NZ_JALPRK010000007.1"/>
</dbReference>
<dbReference type="Pfam" id="PF03629">
    <property type="entry name" value="SASA"/>
    <property type="match status" value="1"/>
</dbReference>
<reference evidence="3" key="1">
    <citation type="submission" date="2022-04" db="EMBL/GenBank/DDBJ databases">
        <authorList>
            <person name="Seo M.-J."/>
        </authorList>
    </citation>
    <scope>NUCLEOTIDE SEQUENCE</scope>
    <source>
        <strain evidence="3">MBLB2552</strain>
    </source>
</reference>
<dbReference type="GO" id="GO:0016787">
    <property type="term" value="F:hydrolase activity"/>
    <property type="evidence" value="ECO:0007669"/>
    <property type="project" value="UniProtKB-KW"/>
</dbReference>
<name>A0A9X1XYE5_9BACL</name>
<dbReference type="InterPro" id="IPR052940">
    <property type="entry name" value="Carb_Esterase_6"/>
</dbReference>
<dbReference type="PANTHER" id="PTHR31988">
    <property type="entry name" value="ESTERASE, PUTATIVE (DUF303)-RELATED"/>
    <property type="match status" value="1"/>
</dbReference>
<accession>A0A9X1XYE5</accession>
<organism evidence="3 4">
    <name type="scientific">Paenibacillus mellifer</name>
    <dbReference type="NCBI Taxonomy" id="2937794"/>
    <lineage>
        <taxon>Bacteria</taxon>
        <taxon>Bacillati</taxon>
        <taxon>Bacillota</taxon>
        <taxon>Bacilli</taxon>
        <taxon>Bacillales</taxon>
        <taxon>Paenibacillaceae</taxon>
        <taxon>Paenibacillus</taxon>
    </lineage>
</organism>
<dbReference type="Proteomes" id="UP001139534">
    <property type="component" value="Unassembled WGS sequence"/>
</dbReference>
<keyword evidence="1" id="KW-0378">Hydrolase</keyword>
<protein>
    <submittedName>
        <fullName evidence="3">Sialate O-acetylesterase</fullName>
    </submittedName>
</protein>
<dbReference type="InterPro" id="IPR005181">
    <property type="entry name" value="SASA"/>
</dbReference>
<dbReference type="EMBL" id="JALPRK010000007">
    <property type="protein sequence ID" value="MCK8487542.1"/>
    <property type="molecule type" value="Genomic_DNA"/>
</dbReference>
<proteinExistence type="predicted"/>